<dbReference type="InterPro" id="IPR007055">
    <property type="entry name" value="BON_dom"/>
</dbReference>
<dbReference type="Pfam" id="PF04972">
    <property type="entry name" value="BON"/>
    <property type="match status" value="1"/>
</dbReference>
<reference evidence="6" key="1">
    <citation type="submission" date="2019-04" db="EMBL/GenBank/DDBJ databases">
        <title>Draft genome sequence of Pseudonocardiaceae bacterium SL3-2-4.</title>
        <authorList>
            <person name="Ningsih F."/>
            <person name="Yokota A."/>
            <person name="Sakai Y."/>
            <person name="Nanatani K."/>
            <person name="Yabe S."/>
            <person name="Oetari A."/>
            <person name="Sjamsuridzal W."/>
        </authorList>
    </citation>
    <scope>NUCLEOTIDE SEQUENCE [LARGE SCALE GENOMIC DNA]</scope>
    <source>
        <strain evidence="6">SL3-2-4</strain>
    </source>
</reference>
<dbReference type="Gene3D" id="3.10.580.10">
    <property type="entry name" value="CBS-domain"/>
    <property type="match status" value="1"/>
</dbReference>
<dbReference type="Proteomes" id="UP000298860">
    <property type="component" value="Unassembled WGS sequence"/>
</dbReference>
<dbReference type="InterPro" id="IPR046342">
    <property type="entry name" value="CBS_dom_sf"/>
</dbReference>
<evidence type="ECO:0000259" key="4">
    <source>
        <dbReference type="PROSITE" id="PS51371"/>
    </source>
</evidence>
<feature type="domain" description="CBS" evidence="4">
    <location>
        <begin position="82"/>
        <end position="137"/>
    </location>
</feature>
<dbReference type="CDD" id="cd04586">
    <property type="entry name" value="CBS_pair_BON_assoc"/>
    <property type="match status" value="1"/>
</dbReference>
<organism evidence="5 6">
    <name type="scientific">Gandjariella thermophila</name>
    <dbReference type="NCBI Taxonomy" id="1931992"/>
    <lineage>
        <taxon>Bacteria</taxon>
        <taxon>Bacillati</taxon>
        <taxon>Actinomycetota</taxon>
        <taxon>Actinomycetes</taxon>
        <taxon>Pseudonocardiales</taxon>
        <taxon>Pseudonocardiaceae</taxon>
        <taxon>Gandjariella</taxon>
    </lineage>
</organism>
<feature type="domain" description="CBS" evidence="4">
    <location>
        <begin position="5"/>
        <end position="63"/>
    </location>
</feature>
<dbReference type="AlphaFoldDB" id="A0A4D4JG73"/>
<evidence type="ECO:0000313" key="5">
    <source>
        <dbReference type="EMBL" id="GDY33406.1"/>
    </source>
</evidence>
<dbReference type="PROSITE" id="PS50914">
    <property type="entry name" value="BON"/>
    <property type="match status" value="1"/>
</dbReference>
<dbReference type="EMBL" id="BJFL01000041">
    <property type="protein sequence ID" value="GDY33406.1"/>
    <property type="molecule type" value="Genomic_DNA"/>
</dbReference>
<sequence length="199" mass="21604">MREVMTSPAVTFRPETPLKQAARVLVQRGFTAAAVVDADGRLLGIVTDADLVRDRIACDPRSRRGGELPQSVATSALVREVMTTPVTTVAPSADVAEVARMMLTEHLRSLPVVDGGDLVGMLTRSDLVRMIARDDRSIATDVRRRLATYARCRRWDVEVSEGTVTVAGVFTDEVERHVVTALAQAVPGVQHVDTMADRA</sequence>
<feature type="domain" description="BON" evidence="3">
    <location>
        <begin position="134"/>
        <end position="199"/>
    </location>
</feature>
<dbReference type="Pfam" id="PF00571">
    <property type="entry name" value="CBS"/>
    <property type="match status" value="2"/>
</dbReference>
<accession>A0A4D4JG73</accession>
<dbReference type="SMART" id="SM00116">
    <property type="entry name" value="CBS"/>
    <property type="match status" value="2"/>
</dbReference>
<dbReference type="PANTHER" id="PTHR43080">
    <property type="entry name" value="CBS DOMAIN-CONTAINING PROTEIN CBSX3, MITOCHONDRIAL"/>
    <property type="match status" value="1"/>
</dbReference>
<dbReference type="SUPFAM" id="SSF54631">
    <property type="entry name" value="CBS-domain pair"/>
    <property type="match status" value="1"/>
</dbReference>
<protein>
    <submittedName>
        <fullName evidence="5">CBS domain-containing protein</fullName>
    </submittedName>
</protein>
<dbReference type="PROSITE" id="PS51371">
    <property type="entry name" value="CBS"/>
    <property type="match status" value="2"/>
</dbReference>
<gene>
    <name evidence="5" type="ORF">GTS_50390</name>
</gene>
<dbReference type="InterPro" id="IPR000644">
    <property type="entry name" value="CBS_dom"/>
</dbReference>
<evidence type="ECO:0000313" key="6">
    <source>
        <dbReference type="Proteomes" id="UP000298860"/>
    </source>
</evidence>
<keyword evidence="1 2" id="KW-0129">CBS domain</keyword>
<name>A0A4D4JG73_9PSEU</name>
<evidence type="ECO:0000256" key="2">
    <source>
        <dbReference type="PROSITE-ProRule" id="PRU00703"/>
    </source>
</evidence>
<dbReference type="InterPro" id="IPR051257">
    <property type="entry name" value="Diverse_CBS-Domain"/>
</dbReference>
<proteinExistence type="predicted"/>
<evidence type="ECO:0000256" key="1">
    <source>
        <dbReference type="ARBA" id="ARBA00023122"/>
    </source>
</evidence>
<comment type="caution">
    <text evidence="5">The sequence shown here is derived from an EMBL/GenBank/DDBJ whole genome shotgun (WGS) entry which is preliminary data.</text>
</comment>
<keyword evidence="6" id="KW-1185">Reference proteome</keyword>
<dbReference type="PANTHER" id="PTHR43080:SF2">
    <property type="entry name" value="CBS DOMAIN-CONTAINING PROTEIN"/>
    <property type="match status" value="1"/>
</dbReference>
<evidence type="ECO:0000259" key="3">
    <source>
        <dbReference type="PROSITE" id="PS50914"/>
    </source>
</evidence>